<keyword evidence="3" id="KW-1185">Reference proteome</keyword>
<accession>A0A6G8MX82</accession>
<organism evidence="2 3">
    <name type="scientific">Cedratvirus kamchatka</name>
    <dbReference type="NCBI Taxonomy" id="2716914"/>
    <lineage>
        <taxon>Viruses</taxon>
        <taxon>Pithoviruses</taxon>
        <taxon>Orthocedratvirinae</taxon>
        <taxon>Alphacedratvirus</taxon>
        <taxon>Alphacedratvirus rossiense</taxon>
    </lineage>
</organism>
<dbReference type="Proteomes" id="UP001224087">
    <property type="component" value="Segment"/>
</dbReference>
<gene>
    <name evidence="2" type="primary">ck122</name>
</gene>
<evidence type="ECO:0000256" key="1">
    <source>
        <dbReference type="SAM" id="MobiDB-lite"/>
    </source>
</evidence>
<dbReference type="EMBL" id="MN873693">
    <property type="protein sequence ID" value="QIN54247.1"/>
    <property type="molecule type" value="Genomic_DNA"/>
</dbReference>
<evidence type="ECO:0000313" key="2">
    <source>
        <dbReference type="EMBL" id="QIN54247.1"/>
    </source>
</evidence>
<name>A0A6G8MX82_9VIRU</name>
<reference evidence="2" key="1">
    <citation type="submission" date="2019-12" db="EMBL/GenBank/DDBJ databases">
        <title>The DNA Methylation Landscape of Giant Viruses.</title>
        <authorList>
            <person name="Jeudy S."/>
            <person name="Rigou S."/>
            <person name="Alempic J.-M."/>
            <person name="Claverie J.-M."/>
            <person name="Abergel C."/>
            <person name="Legendre M."/>
        </authorList>
    </citation>
    <scope>NUCLEOTIDE SEQUENCE</scope>
    <source>
        <strain evidence="2">P4</strain>
    </source>
</reference>
<proteinExistence type="predicted"/>
<protein>
    <submittedName>
        <fullName evidence="2">Uncharacterized protein</fullName>
    </submittedName>
</protein>
<evidence type="ECO:0000313" key="3">
    <source>
        <dbReference type="Proteomes" id="UP001224087"/>
    </source>
</evidence>
<feature type="region of interest" description="Disordered" evidence="1">
    <location>
        <begin position="232"/>
        <end position="278"/>
    </location>
</feature>
<sequence length="278" mass="31737">MSYPMYDQVDLTKIMCSKPEKKEYTDEKTQKKGTYHIIPISYDKGDSTGPFYYRLPIYKFWPLTDESDSLAMIHDSSNPDHKQLQQFYTALRKKGGEFIFKHQDDIDKSFDEENIAVGMLSNPVYVKKENGKTKGNGTTYFKLLRGSVSSNSTLFIGPDRKVYPKKRFYGYTIEGSGLVRVDSIYSGSKISYRQSMVQIDIKTVKKLNSEPIDNSVPEEDDETKQAFLEALGDEEEEVEKTPSSTPPKVSEKVKDETMDFLNSVNSNPMGKEKPVMPE</sequence>